<evidence type="ECO:0000256" key="5">
    <source>
        <dbReference type="ARBA" id="ARBA00022737"/>
    </source>
</evidence>
<evidence type="ECO:0000256" key="4">
    <source>
        <dbReference type="ARBA" id="ARBA00022729"/>
    </source>
</evidence>
<dbReference type="NCBIfam" id="TIGR03303">
    <property type="entry name" value="OM_YaeT"/>
    <property type="match status" value="1"/>
</dbReference>
<sequence length="794" mass="88333">MSALHIADPRRRRGAVRRAPRRTGLLLPLLLGGLCALPALGPQPAEAQATRLSALRLEGLARVDSALVRETMGLAPDESLAPARISRGVRALYGLGLFEQIDVELSEEGPERAGLTLRLTERPTIRELVFAGQKFLGAQDLREHSGLREGETLTGAKLFRAQRGIEQAYRTEGYAKAAVDVEALPDSTGRQVSVRFEIDENSRVKVREILFQGRSAFSEKTLRGEIATRPGGFLRKGRFTREKLAEDVTLLVDYYRNHGYKDVRVTSDEPLFSEDGEGVTVGFSIEEGPRFVFLEPRWEGATVFDAETLMAETLFGAGEPYSQGRVDGSVAAAAALYTERGYLTELRIDPGLEVAGDSVRVVFRVVEGEPSHVGRVRVVGNTSTKERVIRRELSLYPGSLLRRSLLLRSQRDAFATGHFEDVQIEFEPADEPSEVDVVFRVKEKSSVVAQAGAGYSSQAGLTGFLEFGHTNLFGNGQSLRMKLERGGRRDYYDLSFTEPWLYGRPVSAGAVIYKTESFREIYTGASRDDGYWQKRAGGGVRVGFPWFLPYPDYTRISFGYSFSDTRYRDLNALPAETQALLRQGAGQISRLFVSLYRNSTDNPFHPTLGGRTTLRGEFNGRPLGGDMNYYLASIDHRQYFVPVWKPVLMLRWRLGALDTYGRGDRMPQAERFRLGGTAGGDYLRGYKDYYLVPEENVYLSPTTGQEVRFPGGKVMFGFTGELQFPIVNPVYGALFLDAGDAWNSFYDATLSAMKFGAGFGVTLEIPMLGPLGFYYAYGSETRKWITHFAFGTQL</sequence>
<comment type="subcellular location">
    <subcellularLocation>
        <location evidence="1">Membrane</location>
    </subcellularLocation>
</comment>
<keyword evidence="6" id="KW-0472">Membrane</keyword>
<dbReference type="InterPro" id="IPR039910">
    <property type="entry name" value="D15-like"/>
</dbReference>
<evidence type="ECO:0000313" key="11">
    <source>
        <dbReference type="Proteomes" id="UP000748308"/>
    </source>
</evidence>
<dbReference type="InterPro" id="IPR010827">
    <property type="entry name" value="BamA/TamA_POTRA"/>
</dbReference>
<evidence type="ECO:0000256" key="8">
    <source>
        <dbReference type="NCBIfam" id="TIGR03303"/>
    </source>
</evidence>
<organism evidence="10 11">
    <name type="scientific">Eiseniibacteriota bacterium</name>
    <dbReference type="NCBI Taxonomy" id="2212470"/>
    <lineage>
        <taxon>Bacteria</taxon>
        <taxon>Candidatus Eiseniibacteriota</taxon>
    </lineage>
</organism>
<dbReference type="PANTHER" id="PTHR12815:SF47">
    <property type="entry name" value="TRANSLOCATION AND ASSEMBLY MODULE SUBUNIT TAMA"/>
    <property type="match status" value="1"/>
</dbReference>
<gene>
    <name evidence="10" type="primary">bamA</name>
    <name evidence="10" type="ORF">FJY75_04810</name>
</gene>
<evidence type="ECO:0000313" key="10">
    <source>
        <dbReference type="EMBL" id="MBM3317154.1"/>
    </source>
</evidence>
<evidence type="ECO:0000259" key="9">
    <source>
        <dbReference type="PROSITE" id="PS51779"/>
    </source>
</evidence>
<dbReference type="Gene3D" id="2.40.160.50">
    <property type="entry name" value="membrane protein fhac: a member of the omp85/tpsb transporter family"/>
    <property type="match status" value="1"/>
</dbReference>
<evidence type="ECO:0000256" key="3">
    <source>
        <dbReference type="ARBA" id="ARBA00022692"/>
    </source>
</evidence>
<keyword evidence="3" id="KW-0812">Transmembrane</keyword>
<dbReference type="PANTHER" id="PTHR12815">
    <property type="entry name" value="SORTING AND ASSEMBLY MACHINERY SAMM50 PROTEIN FAMILY MEMBER"/>
    <property type="match status" value="1"/>
</dbReference>
<evidence type="ECO:0000256" key="2">
    <source>
        <dbReference type="ARBA" id="ARBA00022452"/>
    </source>
</evidence>
<comment type="caution">
    <text evidence="10">The sequence shown here is derived from an EMBL/GenBank/DDBJ whole genome shotgun (WGS) entry which is preliminary data.</text>
</comment>
<keyword evidence="7" id="KW-0998">Cell outer membrane</keyword>
<proteinExistence type="predicted"/>
<feature type="domain" description="POTRA" evidence="9">
    <location>
        <begin position="204"/>
        <end position="288"/>
    </location>
</feature>
<dbReference type="Pfam" id="PF07244">
    <property type="entry name" value="POTRA"/>
    <property type="match status" value="4"/>
</dbReference>
<feature type="domain" description="POTRA" evidence="9">
    <location>
        <begin position="371"/>
        <end position="444"/>
    </location>
</feature>
<feature type="domain" description="POTRA" evidence="9">
    <location>
        <begin position="123"/>
        <end position="201"/>
    </location>
</feature>
<dbReference type="InterPro" id="IPR023707">
    <property type="entry name" value="OM_assembly_BamA"/>
</dbReference>
<evidence type="ECO:0000256" key="7">
    <source>
        <dbReference type="ARBA" id="ARBA00023237"/>
    </source>
</evidence>
<dbReference type="AlphaFoldDB" id="A0A937XAR4"/>
<protein>
    <recommendedName>
        <fullName evidence="8">Outer membrane protein assembly factor BamA</fullName>
    </recommendedName>
</protein>
<keyword evidence="2" id="KW-1134">Transmembrane beta strand</keyword>
<dbReference type="EMBL" id="VGIY01000082">
    <property type="protein sequence ID" value="MBM3317154.1"/>
    <property type="molecule type" value="Genomic_DNA"/>
</dbReference>
<dbReference type="GO" id="GO:0071709">
    <property type="term" value="P:membrane assembly"/>
    <property type="evidence" value="ECO:0007669"/>
    <property type="project" value="InterPro"/>
</dbReference>
<dbReference type="Proteomes" id="UP000748308">
    <property type="component" value="Unassembled WGS sequence"/>
</dbReference>
<dbReference type="Gene3D" id="3.10.20.310">
    <property type="entry name" value="membrane protein fhac"/>
    <property type="match status" value="5"/>
</dbReference>
<name>A0A937XAR4_UNCEI</name>
<dbReference type="PROSITE" id="PS51779">
    <property type="entry name" value="POTRA"/>
    <property type="match status" value="3"/>
</dbReference>
<reference evidence="10" key="1">
    <citation type="submission" date="2019-03" db="EMBL/GenBank/DDBJ databases">
        <title>Lake Tanganyika Metagenome-Assembled Genomes (MAGs).</title>
        <authorList>
            <person name="Tran P."/>
        </authorList>
    </citation>
    <scope>NUCLEOTIDE SEQUENCE</scope>
    <source>
        <strain evidence="10">M_DeepCast_400m_m2_100</strain>
    </source>
</reference>
<keyword evidence="5" id="KW-0677">Repeat</keyword>
<dbReference type="GO" id="GO:0009279">
    <property type="term" value="C:cell outer membrane"/>
    <property type="evidence" value="ECO:0007669"/>
    <property type="project" value="UniProtKB-UniRule"/>
</dbReference>
<evidence type="ECO:0000256" key="1">
    <source>
        <dbReference type="ARBA" id="ARBA00004370"/>
    </source>
</evidence>
<dbReference type="PIRSF" id="PIRSF006076">
    <property type="entry name" value="OM_assembly_OMP85"/>
    <property type="match status" value="1"/>
</dbReference>
<evidence type="ECO:0000256" key="6">
    <source>
        <dbReference type="ARBA" id="ARBA00023136"/>
    </source>
</evidence>
<dbReference type="Pfam" id="PF01103">
    <property type="entry name" value="Omp85"/>
    <property type="match status" value="1"/>
</dbReference>
<dbReference type="InterPro" id="IPR000184">
    <property type="entry name" value="Bac_surfAg_D15"/>
</dbReference>
<dbReference type="InterPro" id="IPR034746">
    <property type="entry name" value="POTRA"/>
</dbReference>
<accession>A0A937XAR4</accession>
<keyword evidence="4" id="KW-0732">Signal</keyword>